<evidence type="ECO:0000313" key="3">
    <source>
        <dbReference type="Proteomes" id="UP001523262"/>
    </source>
</evidence>
<sequence>MIALAGEKELDKDWVELIKEALKLGISIDEIRGFLNK</sequence>
<accession>A0ABT0WEK3</accession>
<dbReference type="Proteomes" id="UP001523262">
    <property type="component" value="Unassembled WGS sequence"/>
</dbReference>
<organism evidence="2 3">
    <name type="scientific">Neobacillus pocheonensis</name>
    <dbReference type="NCBI Taxonomy" id="363869"/>
    <lineage>
        <taxon>Bacteria</taxon>
        <taxon>Bacillati</taxon>
        <taxon>Bacillota</taxon>
        <taxon>Bacilli</taxon>
        <taxon>Bacillales</taxon>
        <taxon>Bacillaceae</taxon>
        <taxon>Neobacillus</taxon>
    </lineage>
</organism>
<feature type="domain" description="Sin" evidence="1">
    <location>
        <begin position="1"/>
        <end position="37"/>
    </location>
</feature>
<dbReference type="PROSITE" id="PS51500">
    <property type="entry name" value="SIN"/>
    <property type="match status" value="1"/>
</dbReference>
<evidence type="ECO:0000313" key="2">
    <source>
        <dbReference type="EMBL" id="MCM2534746.1"/>
    </source>
</evidence>
<dbReference type="InterPro" id="IPR010981">
    <property type="entry name" value="SinR/SinI_dimer_dom"/>
</dbReference>
<dbReference type="SUPFAM" id="SSF47406">
    <property type="entry name" value="SinR repressor dimerisation domain-like"/>
    <property type="match status" value="1"/>
</dbReference>
<name>A0ABT0WEK3_9BACI</name>
<dbReference type="EMBL" id="JAMQCR010000002">
    <property type="protein sequence ID" value="MCM2534746.1"/>
    <property type="molecule type" value="Genomic_DNA"/>
</dbReference>
<reference evidence="2 3" key="1">
    <citation type="submission" date="2022-06" db="EMBL/GenBank/DDBJ databases">
        <authorList>
            <person name="Jeon C.O."/>
        </authorList>
    </citation>
    <scope>NUCLEOTIDE SEQUENCE [LARGE SCALE GENOMIC DNA]</scope>
    <source>
        <strain evidence="2 3">KCTC 13943</strain>
    </source>
</reference>
<keyword evidence="3" id="KW-1185">Reference proteome</keyword>
<dbReference type="InterPro" id="IPR036281">
    <property type="entry name" value="SinR/SinI_dimer_dom_sf"/>
</dbReference>
<proteinExistence type="predicted"/>
<protein>
    <submittedName>
        <fullName evidence="2">Anti-repressor SinI family protein</fullName>
    </submittedName>
</protein>
<evidence type="ECO:0000259" key="1">
    <source>
        <dbReference type="PROSITE" id="PS51500"/>
    </source>
</evidence>
<comment type="caution">
    <text evidence="2">The sequence shown here is derived from an EMBL/GenBank/DDBJ whole genome shotgun (WGS) entry which is preliminary data.</text>
</comment>
<gene>
    <name evidence="2" type="ORF">NDK43_23360</name>
</gene>
<dbReference type="Pfam" id="PF08671">
    <property type="entry name" value="SinI"/>
    <property type="match status" value="1"/>
</dbReference>